<reference evidence="11" key="1">
    <citation type="submission" date="2023-10" db="EMBL/GenBank/DDBJ databases">
        <title>Chromosome-level genome of the transformable northern wattle, Acacia crassicarpa.</title>
        <authorList>
            <person name="Massaro I."/>
            <person name="Sinha N.R."/>
            <person name="Poethig S."/>
            <person name="Leichty A.R."/>
        </authorList>
    </citation>
    <scope>NUCLEOTIDE SEQUENCE</scope>
    <source>
        <strain evidence="11">Acra3RX</strain>
        <tissue evidence="11">Leaf</tissue>
    </source>
</reference>
<dbReference type="CDD" id="cd00202">
    <property type="entry name" value="ZnF_GATA"/>
    <property type="match status" value="1"/>
</dbReference>
<evidence type="ECO:0000256" key="7">
    <source>
        <dbReference type="ARBA" id="ARBA00024019"/>
    </source>
</evidence>
<dbReference type="InterPro" id="IPR000679">
    <property type="entry name" value="Znf_GATA"/>
</dbReference>
<gene>
    <name evidence="11" type="ORF">QN277_021820</name>
</gene>
<evidence type="ECO:0000256" key="9">
    <source>
        <dbReference type="PROSITE-ProRule" id="PRU00094"/>
    </source>
</evidence>
<keyword evidence="5" id="KW-0238">DNA-binding</keyword>
<evidence type="ECO:0000256" key="4">
    <source>
        <dbReference type="ARBA" id="ARBA00023015"/>
    </source>
</evidence>
<proteinExistence type="inferred from homology"/>
<sequence length="153" mass="16548">MDLNVKESSSDGSSDINKCCTDCKTTKTPLWRGGPAGPKTLCNACGIRYRKRRASPVGLNKGLDRKRDRTNSSSGGVVDAVTVVAISTSAAASSDNQWRESLEMNMVGWGEEVLLQSVPAVLKKQRCQRKRKLGEVEEAAFCLMALSCGFVFA</sequence>
<evidence type="ECO:0000259" key="10">
    <source>
        <dbReference type="PROSITE" id="PS50114"/>
    </source>
</evidence>
<evidence type="ECO:0000256" key="3">
    <source>
        <dbReference type="ARBA" id="ARBA00022833"/>
    </source>
</evidence>
<keyword evidence="3" id="KW-0862">Zinc</keyword>
<evidence type="ECO:0000256" key="5">
    <source>
        <dbReference type="ARBA" id="ARBA00023125"/>
    </source>
</evidence>
<evidence type="ECO:0000256" key="1">
    <source>
        <dbReference type="ARBA" id="ARBA00022723"/>
    </source>
</evidence>
<keyword evidence="6" id="KW-0804">Transcription</keyword>
<evidence type="ECO:0000256" key="6">
    <source>
        <dbReference type="ARBA" id="ARBA00023163"/>
    </source>
</evidence>
<dbReference type="EMBL" id="JAWXYG010000005">
    <property type="protein sequence ID" value="KAK4273411.1"/>
    <property type="molecule type" value="Genomic_DNA"/>
</dbReference>
<dbReference type="GO" id="GO:0043565">
    <property type="term" value="F:sequence-specific DNA binding"/>
    <property type="evidence" value="ECO:0007669"/>
    <property type="project" value="InterPro"/>
</dbReference>
<evidence type="ECO:0000256" key="8">
    <source>
        <dbReference type="ARBA" id="ARBA00037539"/>
    </source>
</evidence>
<accession>A0AAE1JMT5</accession>
<comment type="function">
    <text evidence="8">Transcriptional regulator that specifically binds 5'-GATA-3' or 5'-GAT-3' motifs within gene promoters.</text>
</comment>
<dbReference type="InterPro" id="IPR013088">
    <property type="entry name" value="Znf_NHR/GATA"/>
</dbReference>
<dbReference type="Proteomes" id="UP001293593">
    <property type="component" value="Unassembled WGS sequence"/>
</dbReference>
<dbReference type="Pfam" id="PF00320">
    <property type="entry name" value="GATA"/>
    <property type="match status" value="1"/>
</dbReference>
<dbReference type="GO" id="GO:0008270">
    <property type="term" value="F:zinc ion binding"/>
    <property type="evidence" value="ECO:0007669"/>
    <property type="project" value="UniProtKB-KW"/>
</dbReference>
<dbReference type="SMART" id="SM00401">
    <property type="entry name" value="ZnF_GATA"/>
    <property type="match status" value="1"/>
</dbReference>
<dbReference type="PROSITE" id="PS50114">
    <property type="entry name" value="GATA_ZN_FINGER_2"/>
    <property type="match status" value="1"/>
</dbReference>
<dbReference type="Gene3D" id="3.30.50.10">
    <property type="entry name" value="Erythroid Transcription Factor GATA-1, subunit A"/>
    <property type="match status" value="1"/>
</dbReference>
<evidence type="ECO:0000256" key="2">
    <source>
        <dbReference type="ARBA" id="ARBA00022771"/>
    </source>
</evidence>
<comment type="caution">
    <text evidence="11">The sequence shown here is derived from an EMBL/GenBank/DDBJ whole genome shotgun (WGS) entry which is preliminary data.</text>
</comment>
<dbReference type="AlphaFoldDB" id="A0AAE1JMT5"/>
<dbReference type="PROSITE" id="PS00344">
    <property type="entry name" value="GATA_ZN_FINGER_1"/>
    <property type="match status" value="1"/>
</dbReference>
<dbReference type="PANTHER" id="PTHR47172:SF9">
    <property type="entry name" value="GATA TRANSCRIPTION FACTOR 23"/>
    <property type="match status" value="1"/>
</dbReference>
<feature type="domain" description="GATA-type" evidence="10">
    <location>
        <begin position="14"/>
        <end position="50"/>
    </location>
</feature>
<protein>
    <recommendedName>
        <fullName evidence="10">GATA-type domain-containing protein</fullName>
    </recommendedName>
</protein>
<dbReference type="PANTHER" id="PTHR47172">
    <property type="entry name" value="OS01G0976800 PROTEIN"/>
    <property type="match status" value="1"/>
</dbReference>
<name>A0AAE1JMT5_9FABA</name>
<evidence type="ECO:0000313" key="12">
    <source>
        <dbReference type="Proteomes" id="UP001293593"/>
    </source>
</evidence>
<keyword evidence="1" id="KW-0479">Metal-binding</keyword>
<keyword evidence="4" id="KW-0805">Transcription regulation</keyword>
<comment type="similarity">
    <text evidence="7">Belongs to the type IV zinc-finger family. Class B subfamily.</text>
</comment>
<keyword evidence="2 9" id="KW-0863">Zinc-finger</keyword>
<evidence type="ECO:0000313" key="11">
    <source>
        <dbReference type="EMBL" id="KAK4273411.1"/>
    </source>
</evidence>
<organism evidence="11 12">
    <name type="scientific">Acacia crassicarpa</name>
    <name type="common">northern wattle</name>
    <dbReference type="NCBI Taxonomy" id="499986"/>
    <lineage>
        <taxon>Eukaryota</taxon>
        <taxon>Viridiplantae</taxon>
        <taxon>Streptophyta</taxon>
        <taxon>Embryophyta</taxon>
        <taxon>Tracheophyta</taxon>
        <taxon>Spermatophyta</taxon>
        <taxon>Magnoliopsida</taxon>
        <taxon>eudicotyledons</taxon>
        <taxon>Gunneridae</taxon>
        <taxon>Pentapetalae</taxon>
        <taxon>rosids</taxon>
        <taxon>fabids</taxon>
        <taxon>Fabales</taxon>
        <taxon>Fabaceae</taxon>
        <taxon>Caesalpinioideae</taxon>
        <taxon>mimosoid clade</taxon>
        <taxon>Acacieae</taxon>
        <taxon>Acacia</taxon>
    </lineage>
</organism>
<dbReference type="SUPFAM" id="SSF57716">
    <property type="entry name" value="Glucocorticoid receptor-like (DNA-binding domain)"/>
    <property type="match status" value="1"/>
</dbReference>
<dbReference type="GO" id="GO:0006355">
    <property type="term" value="P:regulation of DNA-templated transcription"/>
    <property type="evidence" value="ECO:0007669"/>
    <property type="project" value="InterPro"/>
</dbReference>
<keyword evidence="12" id="KW-1185">Reference proteome</keyword>